<dbReference type="AlphaFoldDB" id="A0A317DUD7"/>
<evidence type="ECO:0000256" key="5">
    <source>
        <dbReference type="ARBA" id="ARBA00022475"/>
    </source>
</evidence>
<dbReference type="PANTHER" id="PTHR30151">
    <property type="entry name" value="ALKANE SULFONATE ABC TRANSPORTER-RELATED, MEMBRANE SUBUNIT"/>
    <property type="match status" value="1"/>
</dbReference>
<dbReference type="PROSITE" id="PS50928">
    <property type="entry name" value="ABC_TM1"/>
    <property type="match status" value="1"/>
</dbReference>
<evidence type="ECO:0000313" key="15">
    <source>
        <dbReference type="Proteomes" id="UP000246077"/>
    </source>
</evidence>
<keyword evidence="8 12" id="KW-1133">Transmembrane helix</keyword>
<evidence type="ECO:0000256" key="8">
    <source>
        <dbReference type="ARBA" id="ARBA00022989"/>
    </source>
</evidence>
<keyword evidence="7 12" id="KW-0812">Transmembrane</keyword>
<organism evidence="14 15">
    <name type="scientific">Zavarzinia compransoris</name>
    <dbReference type="NCBI Taxonomy" id="1264899"/>
    <lineage>
        <taxon>Bacteria</taxon>
        <taxon>Pseudomonadati</taxon>
        <taxon>Pseudomonadota</taxon>
        <taxon>Alphaproteobacteria</taxon>
        <taxon>Rhodospirillales</taxon>
        <taxon>Zavarziniaceae</taxon>
        <taxon>Zavarzinia</taxon>
    </lineage>
</organism>
<comment type="function">
    <text evidence="11">Probably part of an ABC transporter complex. Probably responsible for the translocation of the substrate across the membrane.</text>
</comment>
<dbReference type="Pfam" id="PF00528">
    <property type="entry name" value="BPD_transp_1"/>
    <property type="match status" value="1"/>
</dbReference>
<reference evidence="15" key="1">
    <citation type="submission" date="2018-05" db="EMBL/GenBank/DDBJ databases">
        <title>Zavarzinia sp. HR-AS.</title>
        <authorList>
            <person name="Lee Y."/>
            <person name="Jeon C.O."/>
        </authorList>
    </citation>
    <scope>NUCLEOTIDE SEQUENCE [LARGE SCALE GENOMIC DNA]</scope>
    <source>
        <strain evidence="15">DSM 1231</strain>
    </source>
</reference>
<dbReference type="EMBL" id="QGLF01000006">
    <property type="protein sequence ID" value="PWR18289.1"/>
    <property type="molecule type" value="Genomic_DNA"/>
</dbReference>
<evidence type="ECO:0000256" key="11">
    <source>
        <dbReference type="ARBA" id="ARBA00056719"/>
    </source>
</evidence>
<dbReference type="OrthoDB" id="8138334at2"/>
<dbReference type="GO" id="GO:0042918">
    <property type="term" value="P:alkanesulfonate transmembrane transport"/>
    <property type="evidence" value="ECO:0007669"/>
    <property type="project" value="UniProtKB-ARBA"/>
</dbReference>
<dbReference type="GO" id="GO:0006811">
    <property type="term" value="P:monoatomic ion transport"/>
    <property type="evidence" value="ECO:0007669"/>
    <property type="project" value="UniProtKB-KW"/>
</dbReference>
<dbReference type="Proteomes" id="UP000246077">
    <property type="component" value="Unassembled WGS sequence"/>
</dbReference>
<dbReference type="InterPro" id="IPR000515">
    <property type="entry name" value="MetI-like"/>
</dbReference>
<dbReference type="SUPFAM" id="SSF161098">
    <property type="entry name" value="MetI-like"/>
    <property type="match status" value="1"/>
</dbReference>
<dbReference type="FunFam" id="1.10.3720.10:FF:000003">
    <property type="entry name" value="Aliphatic sulfonate ABC transporter permease"/>
    <property type="match status" value="1"/>
</dbReference>
<dbReference type="Gene3D" id="1.10.3720.10">
    <property type="entry name" value="MetI-like"/>
    <property type="match status" value="1"/>
</dbReference>
<dbReference type="RefSeq" id="WP_109922996.1">
    <property type="nucleotide sequence ID" value="NZ_QGLF01000006.1"/>
</dbReference>
<evidence type="ECO:0000256" key="1">
    <source>
        <dbReference type="ARBA" id="ARBA00004533"/>
    </source>
</evidence>
<dbReference type="GO" id="GO:0005886">
    <property type="term" value="C:plasma membrane"/>
    <property type="evidence" value="ECO:0007669"/>
    <property type="project" value="UniProtKB-SubCell"/>
</dbReference>
<accession>A0A317DUD7</accession>
<feature type="transmembrane region" description="Helical" evidence="12">
    <location>
        <begin position="96"/>
        <end position="114"/>
    </location>
</feature>
<evidence type="ECO:0000256" key="9">
    <source>
        <dbReference type="ARBA" id="ARBA00023065"/>
    </source>
</evidence>
<feature type="transmembrane region" description="Helical" evidence="12">
    <location>
        <begin position="152"/>
        <end position="176"/>
    </location>
</feature>
<name>A0A317DUD7_9PROT</name>
<gene>
    <name evidence="14" type="primary">ntrB</name>
    <name evidence="14" type="ORF">DKG75_20175</name>
</gene>
<dbReference type="InterPro" id="IPR005889">
    <property type="entry name" value="NtrB"/>
</dbReference>
<evidence type="ECO:0000259" key="13">
    <source>
        <dbReference type="PROSITE" id="PS50928"/>
    </source>
</evidence>
<keyword evidence="15" id="KW-1185">Reference proteome</keyword>
<feature type="domain" description="ABC transmembrane type-1" evidence="13">
    <location>
        <begin position="88"/>
        <end position="268"/>
    </location>
</feature>
<sequence>MGASLNLRAAALSVALLLVFLGLWHLAVQGGGTGAAVDPDYARLMGIQVTQGASAMPGPAEVGSRLWQHLSDPFYDNGPNDKGLGIQLAYSIGRVMLGYLLAVAVAIPLGFLIGMSPLVSRAIDPFIQVLKPISPLAWMPLALYTIKDSGISAIFVIFICALWPMLVNTAFGVASVRREWINVARTLEVGVLRRAFTVILPAAAPTILTGMRISIGIAWLVIVAAEMLVGGTGIGYFVWNEWNNLSITNVIIAILVIGLIGMLFDQLLARLTRMVTFPE</sequence>
<keyword evidence="6" id="KW-0997">Cell inner membrane</keyword>
<dbReference type="InterPro" id="IPR035906">
    <property type="entry name" value="MetI-like_sf"/>
</dbReference>
<evidence type="ECO:0000313" key="14">
    <source>
        <dbReference type="EMBL" id="PWR18289.1"/>
    </source>
</evidence>
<dbReference type="CDD" id="cd06261">
    <property type="entry name" value="TM_PBP2"/>
    <property type="match status" value="1"/>
</dbReference>
<comment type="similarity">
    <text evidence="3 12">Belongs to the binding-protein-dependent transport system permease family.</text>
</comment>
<feature type="transmembrane region" description="Helical" evidence="12">
    <location>
        <begin position="217"/>
        <end position="239"/>
    </location>
</feature>
<keyword evidence="5" id="KW-1003">Cell membrane</keyword>
<evidence type="ECO:0000256" key="6">
    <source>
        <dbReference type="ARBA" id="ARBA00022519"/>
    </source>
</evidence>
<dbReference type="NCBIfam" id="TIGR01183">
    <property type="entry name" value="ntrB"/>
    <property type="match status" value="1"/>
</dbReference>
<comment type="subcellular location">
    <subcellularLocation>
        <location evidence="1">Cell inner membrane</location>
    </subcellularLocation>
    <subcellularLocation>
        <location evidence="2 12">Cell membrane</location>
        <topology evidence="2 12">Multi-pass membrane protein</topology>
    </subcellularLocation>
</comment>
<evidence type="ECO:0000256" key="2">
    <source>
        <dbReference type="ARBA" id="ARBA00004651"/>
    </source>
</evidence>
<evidence type="ECO:0000256" key="4">
    <source>
        <dbReference type="ARBA" id="ARBA00022448"/>
    </source>
</evidence>
<comment type="caution">
    <text evidence="14">The sequence shown here is derived from an EMBL/GenBank/DDBJ whole genome shotgun (WGS) entry which is preliminary data.</text>
</comment>
<evidence type="ECO:0000256" key="3">
    <source>
        <dbReference type="ARBA" id="ARBA00009306"/>
    </source>
</evidence>
<keyword evidence="9" id="KW-0406">Ion transport</keyword>
<keyword evidence="10 12" id="KW-0472">Membrane</keyword>
<proteinExistence type="inferred from homology"/>
<dbReference type="PANTHER" id="PTHR30151:SF7">
    <property type="entry name" value="NITRATE IMPORT PERMEASE PROTEIN NRTB"/>
    <property type="match status" value="1"/>
</dbReference>
<protein>
    <submittedName>
        <fullName evidence="14">Nitrate ABC transporter, permease protein</fullName>
    </submittedName>
</protein>
<evidence type="ECO:0000256" key="12">
    <source>
        <dbReference type="RuleBase" id="RU363032"/>
    </source>
</evidence>
<feature type="transmembrane region" description="Helical" evidence="12">
    <location>
        <begin position="245"/>
        <end position="264"/>
    </location>
</feature>
<evidence type="ECO:0000256" key="7">
    <source>
        <dbReference type="ARBA" id="ARBA00022692"/>
    </source>
</evidence>
<evidence type="ECO:0000256" key="10">
    <source>
        <dbReference type="ARBA" id="ARBA00023136"/>
    </source>
</evidence>
<keyword evidence="4 12" id="KW-0813">Transport</keyword>
<dbReference type="GO" id="GO:0015112">
    <property type="term" value="F:nitrate transmembrane transporter activity"/>
    <property type="evidence" value="ECO:0007669"/>
    <property type="project" value="InterPro"/>
</dbReference>